<gene>
    <name evidence="2" type="primary">ysdB</name>
    <name evidence="2" type="ORF">BN000_04375</name>
</gene>
<dbReference type="AlphaFoldDB" id="A0A0U1P284"/>
<reference evidence="3" key="1">
    <citation type="submission" date="2015-05" db="EMBL/GenBank/DDBJ databases">
        <authorList>
            <person name="Urmite Genomes"/>
        </authorList>
    </citation>
    <scope>NUCLEOTIDE SEQUENCE [LARGE SCALE GENOMIC DNA]</scope>
    <source>
        <strain evidence="3">LF1</strain>
    </source>
</reference>
<evidence type="ECO:0000313" key="3">
    <source>
        <dbReference type="Proteomes" id="UP000199087"/>
    </source>
</evidence>
<keyword evidence="1" id="KW-0812">Transmembrane</keyword>
<dbReference type="STRING" id="1499688.BN000_04375"/>
<dbReference type="RefSeq" id="WP_090637987.1">
    <property type="nucleotide sequence ID" value="NZ_CVRB01000004.1"/>
</dbReference>
<dbReference type="OrthoDB" id="2735026at2"/>
<evidence type="ECO:0000256" key="1">
    <source>
        <dbReference type="SAM" id="Phobius"/>
    </source>
</evidence>
<keyword evidence="1" id="KW-1133">Transmembrane helix</keyword>
<sequence length="122" mass="14711">MVWLLRLLLLLIIIFFFYMALKYLFTPKRRLETARKQKRFLLIDNEDVRKNFFLTYKGTVFTGEKYKGTTDTTYDVISISIRSDDPESLKGFSNDDFYFIDKKILEKYPKAEIHWKSPVKEF</sequence>
<evidence type="ECO:0000313" key="2">
    <source>
        <dbReference type="EMBL" id="CRK84365.1"/>
    </source>
</evidence>
<keyword evidence="3" id="KW-1185">Reference proteome</keyword>
<feature type="transmembrane region" description="Helical" evidence="1">
    <location>
        <begin position="6"/>
        <end position="25"/>
    </location>
</feature>
<dbReference type="Proteomes" id="UP000199087">
    <property type="component" value="Unassembled WGS sequence"/>
</dbReference>
<protein>
    <submittedName>
        <fullName evidence="2">Sigma-w pathway protein ysdB</fullName>
    </submittedName>
</protein>
<accession>A0A0U1P284</accession>
<dbReference type="EMBL" id="CVRB01000004">
    <property type="protein sequence ID" value="CRK84365.1"/>
    <property type="molecule type" value="Genomic_DNA"/>
</dbReference>
<organism evidence="2 3">
    <name type="scientific">Neobacillus massiliamazoniensis</name>
    <dbReference type="NCBI Taxonomy" id="1499688"/>
    <lineage>
        <taxon>Bacteria</taxon>
        <taxon>Bacillati</taxon>
        <taxon>Bacillota</taxon>
        <taxon>Bacilli</taxon>
        <taxon>Bacillales</taxon>
        <taxon>Bacillaceae</taxon>
        <taxon>Neobacillus</taxon>
    </lineage>
</organism>
<proteinExistence type="predicted"/>
<name>A0A0U1P284_9BACI</name>
<keyword evidence="1" id="KW-0472">Membrane</keyword>